<accession>A0A6A5ZDR4</accession>
<keyword evidence="2" id="KW-1185">Reference proteome</keyword>
<reference evidence="1" key="1">
    <citation type="journal article" date="2020" name="Stud. Mycol.">
        <title>101 Dothideomycetes genomes: a test case for predicting lifestyles and emergence of pathogens.</title>
        <authorList>
            <person name="Haridas S."/>
            <person name="Albert R."/>
            <person name="Binder M."/>
            <person name="Bloem J."/>
            <person name="Labutti K."/>
            <person name="Salamov A."/>
            <person name="Andreopoulos B."/>
            <person name="Baker S."/>
            <person name="Barry K."/>
            <person name="Bills G."/>
            <person name="Bluhm B."/>
            <person name="Cannon C."/>
            <person name="Castanera R."/>
            <person name="Culley D."/>
            <person name="Daum C."/>
            <person name="Ezra D."/>
            <person name="Gonzalez J."/>
            <person name="Henrissat B."/>
            <person name="Kuo A."/>
            <person name="Liang C."/>
            <person name="Lipzen A."/>
            <person name="Lutzoni F."/>
            <person name="Magnuson J."/>
            <person name="Mondo S."/>
            <person name="Nolan M."/>
            <person name="Ohm R."/>
            <person name="Pangilinan J."/>
            <person name="Park H.-J."/>
            <person name="Ramirez L."/>
            <person name="Alfaro M."/>
            <person name="Sun H."/>
            <person name="Tritt A."/>
            <person name="Yoshinaga Y."/>
            <person name="Zwiers L.-H."/>
            <person name="Turgeon B."/>
            <person name="Goodwin S."/>
            <person name="Spatafora J."/>
            <person name="Crous P."/>
            <person name="Grigoriev I."/>
        </authorList>
    </citation>
    <scope>NUCLEOTIDE SEQUENCE</scope>
    <source>
        <strain evidence="1">CBS 627.86</strain>
    </source>
</reference>
<name>A0A6A5ZDR4_9PLEO</name>
<gene>
    <name evidence="1" type="ORF">BDV96DRAFT_570601</name>
</gene>
<organism evidence="1 2">
    <name type="scientific">Lophiotrema nucula</name>
    <dbReference type="NCBI Taxonomy" id="690887"/>
    <lineage>
        <taxon>Eukaryota</taxon>
        <taxon>Fungi</taxon>
        <taxon>Dikarya</taxon>
        <taxon>Ascomycota</taxon>
        <taxon>Pezizomycotina</taxon>
        <taxon>Dothideomycetes</taxon>
        <taxon>Pleosporomycetidae</taxon>
        <taxon>Pleosporales</taxon>
        <taxon>Lophiotremataceae</taxon>
        <taxon>Lophiotrema</taxon>
    </lineage>
</organism>
<proteinExistence type="predicted"/>
<dbReference type="EMBL" id="ML977318">
    <property type="protein sequence ID" value="KAF2117640.1"/>
    <property type="molecule type" value="Genomic_DNA"/>
</dbReference>
<dbReference type="Proteomes" id="UP000799770">
    <property type="component" value="Unassembled WGS sequence"/>
</dbReference>
<sequence length="108" mass="12004">MRCSHLLSLQLPPVLSVRDKAELFRLLPAQVTRASTMGIVATEFLHIHDNVKYLPMKILKTDYGGRSVSAIASVGVIHKRQLPSGSSSPDPVPLRYPRLIFLHSFRSA</sequence>
<evidence type="ECO:0000313" key="2">
    <source>
        <dbReference type="Proteomes" id="UP000799770"/>
    </source>
</evidence>
<protein>
    <submittedName>
        <fullName evidence="1">Uncharacterized protein</fullName>
    </submittedName>
</protein>
<evidence type="ECO:0000313" key="1">
    <source>
        <dbReference type="EMBL" id="KAF2117640.1"/>
    </source>
</evidence>
<dbReference type="AlphaFoldDB" id="A0A6A5ZDR4"/>